<keyword evidence="1" id="KW-0472">Membrane</keyword>
<protein>
    <submittedName>
        <fullName evidence="2">Uncharacterized protein</fullName>
    </submittedName>
</protein>
<evidence type="ECO:0000313" key="2">
    <source>
        <dbReference type="EMBL" id="JAH11559.1"/>
    </source>
</evidence>
<organism evidence="2">
    <name type="scientific">Anguilla anguilla</name>
    <name type="common">European freshwater eel</name>
    <name type="synonym">Muraena anguilla</name>
    <dbReference type="NCBI Taxonomy" id="7936"/>
    <lineage>
        <taxon>Eukaryota</taxon>
        <taxon>Metazoa</taxon>
        <taxon>Chordata</taxon>
        <taxon>Craniata</taxon>
        <taxon>Vertebrata</taxon>
        <taxon>Euteleostomi</taxon>
        <taxon>Actinopterygii</taxon>
        <taxon>Neopterygii</taxon>
        <taxon>Teleostei</taxon>
        <taxon>Anguilliformes</taxon>
        <taxon>Anguillidae</taxon>
        <taxon>Anguilla</taxon>
    </lineage>
</organism>
<accession>A0A0E9Q487</accession>
<proteinExistence type="predicted"/>
<dbReference type="AlphaFoldDB" id="A0A0E9Q487"/>
<name>A0A0E9Q487_ANGAN</name>
<reference evidence="2" key="2">
    <citation type="journal article" date="2015" name="Fish Shellfish Immunol.">
        <title>Early steps in the European eel (Anguilla anguilla)-Vibrio vulnificus interaction in the gills: Role of the RtxA13 toxin.</title>
        <authorList>
            <person name="Callol A."/>
            <person name="Pajuelo D."/>
            <person name="Ebbesson L."/>
            <person name="Teles M."/>
            <person name="MacKenzie S."/>
            <person name="Amaro C."/>
        </authorList>
    </citation>
    <scope>NUCLEOTIDE SEQUENCE</scope>
</reference>
<keyword evidence="1" id="KW-1133">Transmembrane helix</keyword>
<sequence length="36" mass="4318">MIHCFFFVFFFFNPIVIPSNSVCTCFFLNIYLSFLV</sequence>
<dbReference type="EMBL" id="GBXM01097018">
    <property type="protein sequence ID" value="JAH11559.1"/>
    <property type="molecule type" value="Transcribed_RNA"/>
</dbReference>
<keyword evidence="1" id="KW-0812">Transmembrane</keyword>
<evidence type="ECO:0000256" key="1">
    <source>
        <dbReference type="SAM" id="Phobius"/>
    </source>
</evidence>
<reference evidence="2" key="1">
    <citation type="submission" date="2014-11" db="EMBL/GenBank/DDBJ databases">
        <authorList>
            <person name="Amaro Gonzalez C."/>
        </authorList>
    </citation>
    <scope>NUCLEOTIDE SEQUENCE</scope>
</reference>
<feature type="transmembrane region" description="Helical" evidence="1">
    <location>
        <begin position="6"/>
        <end position="32"/>
    </location>
</feature>